<dbReference type="InterPro" id="IPR036388">
    <property type="entry name" value="WH-like_DNA-bd_sf"/>
</dbReference>
<organism evidence="7 8">
    <name type="scientific">Methylocaldum szegediense</name>
    <dbReference type="NCBI Taxonomy" id="73780"/>
    <lineage>
        <taxon>Bacteria</taxon>
        <taxon>Pseudomonadati</taxon>
        <taxon>Pseudomonadota</taxon>
        <taxon>Gammaproteobacteria</taxon>
        <taxon>Methylococcales</taxon>
        <taxon>Methylococcaceae</taxon>
        <taxon>Methylocaldum</taxon>
    </lineage>
</organism>
<evidence type="ECO:0000256" key="4">
    <source>
        <dbReference type="PROSITE-ProRule" id="PRU00169"/>
    </source>
</evidence>
<dbReference type="Proteomes" id="UP001162030">
    <property type="component" value="Chromosome"/>
</dbReference>
<accession>A0ABN8X6Q9</accession>
<dbReference type="PROSITE" id="PS50110">
    <property type="entry name" value="RESPONSE_REGULATORY"/>
    <property type="match status" value="1"/>
</dbReference>
<dbReference type="SMART" id="SM00421">
    <property type="entry name" value="HTH_LUXR"/>
    <property type="match status" value="1"/>
</dbReference>
<evidence type="ECO:0000256" key="3">
    <source>
        <dbReference type="ARBA" id="ARBA00023163"/>
    </source>
</evidence>
<dbReference type="Gene3D" id="3.40.50.2300">
    <property type="match status" value="1"/>
</dbReference>
<name>A0ABN8X6Q9_9GAMM</name>
<keyword evidence="4" id="KW-0597">Phosphoprotein</keyword>
<evidence type="ECO:0000256" key="1">
    <source>
        <dbReference type="ARBA" id="ARBA00023015"/>
    </source>
</evidence>
<dbReference type="EMBL" id="OX458333">
    <property type="protein sequence ID" value="CAI8912030.1"/>
    <property type="molecule type" value="Genomic_DNA"/>
</dbReference>
<feature type="domain" description="HTH luxR-type" evidence="5">
    <location>
        <begin position="160"/>
        <end position="225"/>
    </location>
</feature>
<keyword evidence="8" id="KW-1185">Reference proteome</keyword>
<evidence type="ECO:0000259" key="6">
    <source>
        <dbReference type="PROSITE" id="PS50110"/>
    </source>
</evidence>
<dbReference type="Pfam" id="PF00072">
    <property type="entry name" value="Response_reg"/>
    <property type="match status" value="1"/>
</dbReference>
<keyword evidence="2" id="KW-0238">DNA-binding</keyword>
<dbReference type="InterPro" id="IPR011006">
    <property type="entry name" value="CheY-like_superfamily"/>
</dbReference>
<evidence type="ECO:0000313" key="8">
    <source>
        <dbReference type="Proteomes" id="UP001162030"/>
    </source>
</evidence>
<reference evidence="7 8" key="1">
    <citation type="submission" date="2023-03" db="EMBL/GenBank/DDBJ databases">
        <authorList>
            <person name="Pearce D."/>
        </authorList>
    </citation>
    <scope>NUCLEOTIDE SEQUENCE [LARGE SCALE GENOMIC DNA]</scope>
    <source>
        <strain evidence="7">Msz</strain>
    </source>
</reference>
<dbReference type="SMART" id="SM00448">
    <property type="entry name" value="REC"/>
    <property type="match status" value="1"/>
</dbReference>
<dbReference type="Gene3D" id="1.10.10.10">
    <property type="entry name" value="Winged helix-like DNA-binding domain superfamily/Winged helix DNA-binding domain"/>
    <property type="match status" value="1"/>
</dbReference>
<dbReference type="PROSITE" id="PS50043">
    <property type="entry name" value="HTH_LUXR_2"/>
    <property type="match status" value="1"/>
</dbReference>
<dbReference type="CDD" id="cd17537">
    <property type="entry name" value="REC_FixJ"/>
    <property type="match status" value="1"/>
</dbReference>
<proteinExistence type="predicted"/>
<evidence type="ECO:0000256" key="2">
    <source>
        <dbReference type="ARBA" id="ARBA00023125"/>
    </source>
</evidence>
<dbReference type="InterPro" id="IPR001789">
    <property type="entry name" value="Sig_transdc_resp-reg_receiver"/>
</dbReference>
<dbReference type="PRINTS" id="PR00038">
    <property type="entry name" value="HTHLUXR"/>
</dbReference>
<evidence type="ECO:0000313" key="7">
    <source>
        <dbReference type="EMBL" id="CAI8912030.1"/>
    </source>
</evidence>
<dbReference type="Pfam" id="PF00196">
    <property type="entry name" value="GerE"/>
    <property type="match status" value="1"/>
</dbReference>
<gene>
    <name evidence="7" type="primary">todT</name>
    <name evidence="7" type="ORF">MSZNOR_3662</name>
</gene>
<feature type="domain" description="Response regulatory" evidence="6">
    <location>
        <begin position="30"/>
        <end position="144"/>
    </location>
</feature>
<dbReference type="SUPFAM" id="SSF52172">
    <property type="entry name" value="CheY-like"/>
    <property type="match status" value="1"/>
</dbReference>
<feature type="modified residue" description="4-aspartylphosphate" evidence="4">
    <location>
        <position position="79"/>
    </location>
</feature>
<sequence>MHDLHGKYRPRTLETILIEKALDMAVNGLTVFIVDDDPDVCDALAALLRAEGFVVETYLSGPDFLAAVKPEQQGCLILDIHLPQISGLDLQQVLTERGYNLPIIFLTGFGDVPKSTAAFKGGAVDFLEKPVDADVLIPAIRNALALSYQRFEEKSRQHELDALYSSLTPREKEILVFLARGYSAKQVGKALGISHRTAEIHRARIMEKLGVQSLADLVALAIQMGIR</sequence>
<dbReference type="InterPro" id="IPR016032">
    <property type="entry name" value="Sig_transdc_resp-reg_C-effctor"/>
</dbReference>
<dbReference type="InterPro" id="IPR000792">
    <property type="entry name" value="Tscrpt_reg_LuxR_C"/>
</dbReference>
<dbReference type="SUPFAM" id="SSF46894">
    <property type="entry name" value="C-terminal effector domain of the bipartite response regulators"/>
    <property type="match status" value="1"/>
</dbReference>
<evidence type="ECO:0000259" key="5">
    <source>
        <dbReference type="PROSITE" id="PS50043"/>
    </source>
</evidence>
<dbReference type="PANTHER" id="PTHR44688">
    <property type="entry name" value="DNA-BINDING TRANSCRIPTIONAL ACTIVATOR DEVR_DOSR"/>
    <property type="match status" value="1"/>
</dbReference>
<protein>
    <submittedName>
        <fullName evidence="7">Response regulator protein TodT</fullName>
    </submittedName>
</protein>
<keyword evidence="1" id="KW-0805">Transcription regulation</keyword>
<dbReference type="PANTHER" id="PTHR44688:SF16">
    <property type="entry name" value="DNA-BINDING TRANSCRIPTIONAL ACTIVATOR DEVR_DOSR"/>
    <property type="match status" value="1"/>
</dbReference>
<keyword evidence="3" id="KW-0804">Transcription</keyword>
<dbReference type="CDD" id="cd06170">
    <property type="entry name" value="LuxR_C_like"/>
    <property type="match status" value="1"/>
</dbReference>